<name>A0ACC0TWN9_9AGAM</name>
<evidence type="ECO:0000313" key="1">
    <source>
        <dbReference type="EMBL" id="KAI9450334.1"/>
    </source>
</evidence>
<evidence type="ECO:0000313" key="2">
    <source>
        <dbReference type="Proteomes" id="UP001207468"/>
    </source>
</evidence>
<comment type="caution">
    <text evidence="1">The sequence shown here is derived from an EMBL/GenBank/DDBJ whole genome shotgun (WGS) entry which is preliminary data.</text>
</comment>
<gene>
    <name evidence="1" type="ORF">F5148DRAFT_1337191</name>
</gene>
<organism evidence="1 2">
    <name type="scientific">Russula earlei</name>
    <dbReference type="NCBI Taxonomy" id="71964"/>
    <lineage>
        <taxon>Eukaryota</taxon>
        <taxon>Fungi</taxon>
        <taxon>Dikarya</taxon>
        <taxon>Basidiomycota</taxon>
        <taxon>Agaricomycotina</taxon>
        <taxon>Agaricomycetes</taxon>
        <taxon>Russulales</taxon>
        <taxon>Russulaceae</taxon>
        <taxon>Russula</taxon>
    </lineage>
</organism>
<dbReference type="EMBL" id="JAGFNK010000440">
    <property type="protein sequence ID" value="KAI9450334.1"/>
    <property type="molecule type" value="Genomic_DNA"/>
</dbReference>
<protein>
    <submittedName>
        <fullName evidence="1">TonB-dependent receptor</fullName>
    </submittedName>
</protein>
<reference evidence="1" key="1">
    <citation type="submission" date="2021-03" db="EMBL/GenBank/DDBJ databases">
        <title>Evolutionary priming and transition to the ectomycorrhizal habit in an iconic lineage of mushroom-forming fungi: is preadaptation a requirement?</title>
        <authorList>
            <consortium name="DOE Joint Genome Institute"/>
            <person name="Looney B.P."/>
            <person name="Miyauchi S."/>
            <person name="Morin E."/>
            <person name="Drula E."/>
            <person name="Courty P.E."/>
            <person name="Chicoki N."/>
            <person name="Fauchery L."/>
            <person name="Kohler A."/>
            <person name="Kuo A."/>
            <person name="LaButti K."/>
            <person name="Pangilinan J."/>
            <person name="Lipzen A."/>
            <person name="Riley R."/>
            <person name="Andreopoulos W."/>
            <person name="He G."/>
            <person name="Johnson J."/>
            <person name="Barry K.W."/>
            <person name="Grigoriev I.V."/>
            <person name="Nagy L."/>
            <person name="Hibbett D."/>
            <person name="Henrissat B."/>
            <person name="Matheny P.B."/>
            <person name="Labbe J."/>
            <person name="Martin A.F."/>
        </authorList>
    </citation>
    <scope>NUCLEOTIDE SEQUENCE</scope>
    <source>
        <strain evidence="1">BPL698</strain>
    </source>
</reference>
<keyword evidence="1" id="KW-0675">Receptor</keyword>
<proteinExistence type="predicted"/>
<dbReference type="Proteomes" id="UP001207468">
    <property type="component" value="Unassembled WGS sequence"/>
</dbReference>
<sequence length="919" mass="100760">MRKFSNLCPVLVALLFSQVLQAQQLTTISGTVKNGNSKESVAAVSVTIKGSAAGTFTDDNGHFKFTTTQKPPFTLVFSSIGFTAKEIEYKGQSMEVEMAPAYVLGNEVVVAASRVPERILESPVSIERVSSAAIRTSPATSYYDIIGNLKGVDVTTASLTFKSVSTRGFNSSGNLRLNQIVDGMDNQAPGLNFSVGCIVGLTSLDVDNMELLSGASSALYGPGGMNGTLLINPKSPFKYQGLSFEIKQGVNHVDNYQRNRAAFYDWSVRWGQKVSEKFAFKIAAQFTQAQDWLGNNQANYQPGPGGDRTTGHVLGGTRTTDPNYDGVNVYGDETNAAIYPVLQQVGAALQAPPYNVPAPYIAGILSTVPQSQYVSRTGYLEKDVIDPNTVNVKLTGGLYYKLTNDLEASLVAYYGTGNTVYTGTDRYSLKNFKIGQYKLELKSKNWFLRAYTTQEDAGDSYNATIAARYFNEAWKPSGGSTGWYAQYGQAYMQARLTGASDMAAHNAARAFADQGRPTGFLPDNSLFQHIVQTPIVKGGAQFIDKTALYNTEGQYNFTDALGLAKTGTEFLIGGNWKQYVLNSQGTLFADTAGVIKINEVGAYAQLSQKLFNDYVKLTVSGRYDKNANFEGRFTPRASAVVKLAKDHNLRFSYQQAYRFPSTQNQWINLQVNAGTYLIGGLPQLRDFYHFNTSPVYTVASVQQYQATGNPAVLVQQTFGEFKPETSTSYEVGYKGLIAGKLLIDVYGYMASYDNFIGATNVYQLATGRAFSVSTNSTGTVKTRGYGISVDYLLPQNFTIGANFYSDEITDQPAGFVTYFNTPKYRSNLTWGNTGFGHKERWGFNIIYRWQDAFHYQATFGQGDINAIGTLDGQVSYKFPAMKSLVKLGATNFLNKYYVNGFGNAQVGGIYYVSFSYNVF</sequence>
<accession>A0ACC0TWN9</accession>
<keyword evidence="2" id="KW-1185">Reference proteome</keyword>